<dbReference type="InterPro" id="IPR017455">
    <property type="entry name" value="Znf_FYVE-rel"/>
</dbReference>
<feature type="region of interest" description="Disordered" evidence="5">
    <location>
        <begin position="730"/>
        <end position="762"/>
    </location>
</feature>
<dbReference type="InterPro" id="IPR052113">
    <property type="entry name" value="FYVE-type_Zinc_Finger"/>
</dbReference>
<dbReference type="EMBL" id="JAAAJA010000206">
    <property type="protein sequence ID" value="KAG0258802.1"/>
    <property type="molecule type" value="Genomic_DNA"/>
</dbReference>
<evidence type="ECO:0000259" key="6">
    <source>
        <dbReference type="PROSITE" id="PS50178"/>
    </source>
</evidence>
<evidence type="ECO:0000256" key="1">
    <source>
        <dbReference type="ARBA" id="ARBA00022723"/>
    </source>
</evidence>
<feature type="compositionally biased region" description="Basic residues" evidence="5">
    <location>
        <begin position="1149"/>
        <end position="1159"/>
    </location>
</feature>
<feature type="compositionally biased region" description="Basic and acidic residues" evidence="5">
    <location>
        <begin position="1007"/>
        <end position="1029"/>
    </location>
</feature>
<feature type="region of interest" description="Disordered" evidence="5">
    <location>
        <begin position="925"/>
        <end position="944"/>
    </location>
</feature>
<evidence type="ECO:0000256" key="3">
    <source>
        <dbReference type="ARBA" id="ARBA00022833"/>
    </source>
</evidence>
<dbReference type="InterPro" id="IPR011989">
    <property type="entry name" value="ARM-like"/>
</dbReference>
<comment type="caution">
    <text evidence="7">The sequence shown here is derived from an EMBL/GenBank/DDBJ whole genome shotgun (WGS) entry which is preliminary data.</text>
</comment>
<feature type="region of interest" description="Disordered" evidence="5">
    <location>
        <begin position="809"/>
        <end position="831"/>
    </location>
</feature>
<gene>
    <name evidence="7" type="ORF">BG011_003060</name>
</gene>
<feature type="region of interest" description="Disordered" evidence="5">
    <location>
        <begin position="961"/>
        <end position="1074"/>
    </location>
</feature>
<keyword evidence="2 4" id="KW-0863">Zinc-finger</keyword>
<evidence type="ECO:0000313" key="7">
    <source>
        <dbReference type="EMBL" id="KAG0258802.1"/>
    </source>
</evidence>
<dbReference type="SMART" id="SM00064">
    <property type="entry name" value="FYVE"/>
    <property type="match status" value="1"/>
</dbReference>
<feature type="compositionally biased region" description="Acidic residues" evidence="5">
    <location>
        <begin position="1030"/>
        <end position="1072"/>
    </location>
</feature>
<dbReference type="InterPro" id="IPR013083">
    <property type="entry name" value="Znf_RING/FYVE/PHD"/>
</dbReference>
<dbReference type="PROSITE" id="PS50178">
    <property type="entry name" value="ZF_FYVE"/>
    <property type="match status" value="1"/>
</dbReference>
<feature type="compositionally biased region" description="Basic and acidic residues" evidence="5">
    <location>
        <begin position="1129"/>
        <end position="1148"/>
    </location>
</feature>
<keyword evidence="8" id="KW-1185">Reference proteome</keyword>
<dbReference type="SUPFAM" id="SSF48371">
    <property type="entry name" value="ARM repeat"/>
    <property type="match status" value="1"/>
</dbReference>
<feature type="region of interest" description="Disordered" evidence="5">
    <location>
        <begin position="495"/>
        <end position="545"/>
    </location>
</feature>
<dbReference type="Gene3D" id="3.30.40.10">
    <property type="entry name" value="Zinc/RING finger domain, C3HC4 (zinc finger)"/>
    <property type="match status" value="1"/>
</dbReference>
<keyword evidence="1" id="KW-0479">Metal-binding</keyword>
<feature type="region of interest" description="Disordered" evidence="5">
    <location>
        <begin position="1114"/>
        <end position="1159"/>
    </location>
</feature>
<evidence type="ECO:0000256" key="2">
    <source>
        <dbReference type="ARBA" id="ARBA00022771"/>
    </source>
</evidence>
<sequence>MPASRPQKPDNHAKTTTAASNPSNTSTTESTQSLDSSKEQHQKSQAIVSSPLNSPTNSHVHRFSARLSPSSLDPSSLTPVLKTSHVTDIASNSLHPAENLAAPILPSSASVSSSASTHSLSGAANVILPGNHAQHAQSSQHQDQVQVNHSPSQSQMIALTQARLFAQQLQQQQQHHKNVNQTADHRDASRRISWISASSRSVVGSMMSGQGNAAVSTIGGASPLLGGGQGRFNNDEPAEQTLLLVRPVWVQDQDAAACHICARTFNAVRRKHHCRQCGRVLCHDCSARSIALPQLGYTKAVRVCNDCFEVAYLVAYCVSDDLGQSTQIHGARGLYDLIRTNDAKALESVLDYGGLDAVIYLCSLVHGYELHALATSSLAVLAEHQTIQGLILSKRAMSKLFHLVMAYAQHTTLPVRSPSPPMPLTRMPSTASLHTKGVRRIETIAVVLMNITHITFQMVPDKMFARQIAQEGAVDSLMCLCVYFPPGVRTRATEEALRSMSTAQNESKSDDQDSSSRPSSEDNPSEGSNPAHGIEGEDNDDEETSQVSMDDMFHIQLENMQGLAAKCLSVLAADVSNQAFIVDDPDRIDRLVQLLYSNNLGVVKYACKTMAYLSLRSDRYKPDIVKGAGAAALLAVIRTGSEGHAQTNGTTLSEAVSHACCALANLATNTESQEILMSHLDLLNITCAVVGLFPHQREIERHVARLFANLALYDQNKLSLLTAYNSASEKTLHEPSPTPKPAHYEHPKAIPHRYSSPPPPPRRAKGNVIPTLLYIGSLTLERANDTEDQEREQDYSHQEQDIIDFMNDDSQTTAPDYVTPNGSASANDVSGRDSSLDEQVILEWVTIRGMEDIQRHIIRAIDNLMTSVLEDPSSNQSFKVFSRIWPTIGLIKTIQMANQDEDTQRRASHVLSILIQQQQIHTDTTSALEPQNLSSTEQRSQVDAHHSLPRLSLGQMLEGQTGAVVPQQEEPVQEEPQHTSDYTNSQDELSLRNKDAETEALAELGQQDDKSHGKESLEKERHKQERIEEERLEEERLEEERLEEERLEEERLEEERLEEERLEEECLEEERLETECSLGERFKQARLRHERREQLSTEGLKGYQMANFYQKDAEEAAVESTLSKIMPSSEDHSTSQDEEQPRPKEQEKAKKKKKKKSAK</sequence>
<dbReference type="Proteomes" id="UP000726737">
    <property type="component" value="Unassembled WGS sequence"/>
</dbReference>
<feature type="compositionally biased region" description="Polar residues" evidence="5">
    <location>
        <begin position="925"/>
        <end position="939"/>
    </location>
</feature>
<reference evidence="7" key="1">
    <citation type="journal article" date="2020" name="Fungal Divers.">
        <title>Resolving the Mortierellaceae phylogeny through synthesis of multi-gene phylogenetics and phylogenomics.</title>
        <authorList>
            <person name="Vandepol N."/>
            <person name="Liber J."/>
            <person name="Desiro A."/>
            <person name="Na H."/>
            <person name="Kennedy M."/>
            <person name="Barry K."/>
            <person name="Grigoriev I.V."/>
            <person name="Miller A.N."/>
            <person name="O'Donnell K."/>
            <person name="Stajich J.E."/>
            <person name="Bonito G."/>
        </authorList>
    </citation>
    <scope>NUCLEOTIDE SEQUENCE</scope>
    <source>
        <strain evidence="7">KOD948</strain>
    </source>
</reference>
<dbReference type="InterPro" id="IPR016024">
    <property type="entry name" value="ARM-type_fold"/>
</dbReference>
<dbReference type="SUPFAM" id="SSF57903">
    <property type="entry name" value="FYVE/PHD zinc finger"/>
    <property type="match status" value="1"/>
</dbReference>
<accession>A0A9P6U3E8</accession>
<dbReference type="GO" id="GO:0008270">
    <property type="term" value="F:zinc ion binding"/>
    <property type="evidence" value="ECO:0007669"/>
    <property type="project" value="UniProtKB-KW"/>
</dbReference>
<feature type="compositionally biased region" description="Polar residues" evidence="5">
    <location>
        <begin position="979"/>
        <end position="988"/>
    </location>
</feature>
<organism evidence="7 8">
    <name type="scientific">Mortierella polycephala</name>
    <dbReference type="NCBI Taxonomy" id="41804"/>
    <lineage>
        <taxon>Eukaryota</taxon>
        <taxon>Fungi</taxon>
        <taxon>Fungi incertae sedis</taxon>
        <taxon>Mucoromycota</taxon>
        <taxon>Mortierellomycotina</taxon>
        <taxon>Mortierellomycetes</taxon>
        <taxon>Mortierellales</taxon>
        <taxon>Mortierellaceae</taxon>
        <taxon>Mortierella</taxon>
    </lineage>
</organism>
<dbReference type="Gene3D" id="1.25.10.10">
    <property type="entry name" value="Leucine-rich Repeat Variant"/>
    <property type="match status" value="1"/>
</dbReference>
<evidence type="ECO:0000256" key="4">
    <source>
        <dbReference type="PROSITE-ProRule" id="PRU00091"/>
    </source>
</evidence>
<evidence type="ECO:0000256" key="5">
    <source>
        <dbReference type="SAM" id="MobiDB-lite"/>
    </source>
</evidence>
<feature type="domain" description="FYVE-type" evidence="6">
    <location>
        <begin position="252"/>
        <end position="312"/>
    </location>
</feature>
<keyword evidence="3" id="KW-0862">Zinc</keyword>
<dbReference type="PANTHER" id="PTHR39490">
    <property type="entry name" value="ARRESTIN DOMAIN-CONTAINING PROTEIN D"/>
    <property type="match status" value="1"/>
</dbReference>
<feature type="region of interest" description="Disordered" evidence="5">
    <location>
        <begin position="1"/>
        <end position="60"/>
    </location>
</feature>
<feature type="compositionally biased region" description="Low complexity" evidence="5">
    <location>
        <begin position="15"/>
        <end position="33"/>
    </location>
</feature>
<evidence type="ECO:0000313" key="8">
    <source>
        <dbReference type="Proteomes" id="UP000726737"/>
    </source>
</evidence>
<proteinExistence type="predicted"/>
<name>A0A9P6U3E8_9FUNG</name>
<dbReference type="Pfam" id="PF01363">
    <property type="entry name" value="FYVE"/>
    <property type="match status" value="1"/>
</dbReference>
<dbReference type="InterPro" id="IPR000306">
    <property type="entry name" value="Znf_FYVE"/>
</dbReference>
<dbReference type="AlphaFoldDB" id="A0A9P6U3E8"/>
<protein>
    <recommendedName>
        <fullName evidence="6">FYVE-type domain-containing protein</fullName>
    </recommendedName>
</protein>
<dbReference type="InterPro" id="IPR011011">
    <property type="entry name" value="Znf_FYVE_PHD"/>
</dbReference>
<feature type="compositionally biased region" description="Polar residues" evidence="5">
    <location>
        <begin position="809"/>
        <end position="828"/>
    </location>
</feature>
<feature type="compositionally biased region" description="Polar residues" evidence="5">
    <location>
        <begin position="43"/>
        <end position="58"/>
    </location>
</feature>
<dbReference type="PANTHER" id="PTHR39490:SF8">
    <property type="entry name" value="ZINC FINGER FYVE DOMAIN-CONTAINING PROTEIN 21"/>
    <property type="match status" value="1"/>
</dbReference>
<dbReference type="OrthoDB" id="660555at2759"/>